<keyword evidence="2" id="KW-1185">Reference proteome</keyword>
<organism evidence="1 2">
    <name type="scientific">Oculimacula yallundae</name>
    <dbReference type="NCBI Taxonomy" id="86028"/>
    <lineage>
        <taxon>Eukaryota</taxon>
        <taxon>Fungi</taxon>
        <taxon>Dikarya</taxon>
        <taxon>Ascomycota</taxon>
        <taxon>Pezizomycotina</taxon>
        <taxon>Leotiomycetes</taxon>
        <taxon>Helotiales</taxon>
        <taxon>Ploettnerulaceae</taxon>
        <taxon>Oculimacula</taxon>
    </lineage>
</organism>
<sequence>MAAAASRITLHSQGAAQYLTRSIRMPTVAPQLGLVRHLGSSPARDLPIVENYTGATSGLPLPIDSSEK</sequence>
<dbReference type="EMBL" id="JAZHXI010000021">
    <property type="protein sequence ID" value="KAL2060652.1"/>
    <property type="molecule type" value="Genomic_DNA"/>
</dbReference>
<evidence type="ECO:0000313" key="1">
    <source>
        <dbReference type="EMBL" id="KAL2060652.1"/>
    </source>
</evidence>
<dbReference type="Proteomes" id="UP001595075">
    <property type="component" value="Unassembled WGS sequence"/>
</dbReference>
<proteinExistence type="predicted"/>
<reference evidence="1 2" key="1">
    <citation type="journal article" date="2024" name="Commun. Biol.">
        <title>Comparative genomic analysis of thermophilic fungi reveals convergent evolutionary adaptations and gene losses.</title>
        <authorList>
            <person name="Steindorff A.S."/>
            <person name="Aguilar-Pontes M.V."/>
            <person name="Robinson A.J."/>
            <person name="Andreopoulos B."/>
            <person name="LaButti K."/>
            <person name="Kuo A."/>
            <person name="Mondo S."/>
            <person name="Riley R."/>
            <person name="Otillar R."/>
            <person name="Haridas S."/>
            <person name="Lipzen A."/>
            <person name="Grimwood J."/>
            <person name="Schmutz J."/>
            <person name="Clum A."/>
            <person name="Reid I.D."/>
            <person name="Moisan M.C."/>
            <person name="Butler G."/>
            <person name="Nguyen T.T.M."/>
            <person name="Dewar K."/>
            <person name="Conant G."/>
            <person name="Drula E."/>
            <person name="Henrissat B."/>
            <person name="Hansel C."/>
            <person name="Singer S."/>
            <person name="Hutchinson M.I."/>
            <person name="de Vries R.P."/>
            <person name="Natvig D.O."/>
            <person name="Powell A.J."/>
            <person name="Tsang A."/>
            <person name="Grigoriev I.V."/>
        </authorList>
    </citation>
    <scope>NUCLEOTIDE SEQUENCE [LARGE SCALE GENOMIC DNA]</scope>
    <source>
        <strain evidence="1 2">CBS 494.80</strain>
    </source>
</reference>
<evidence type="ECO:0000313" key="2">
    <source>
        <dbReference type="Proteomes" id="UP001595075"/>
    </source>
</evidence>
<comment type="caution">
    <text evidence="1">The sequence shown here is derived from an EMBL/GenBank/DDBJ whole genome shotgun (WGS) entry which is preliminary data.</text>
</comment>
<name>A0ABR4BSM5_9HELO</name>
<protein>
    <submittedName>
        <fullName evidence="1">Uncharacterized protein</fullName>
    </submittedName>
</protein>
<gene>
    <name evidence="1" type="ORF">VTL71DRAFT_9293</name>
</gene>
<feature type="non-terminal residue" evidence="1">
    <location>
        <position position="68"/>
    </location>
</feature>
<accession>A0ABR4BSM5</accession>